<dbReference type="PROSITE" id="PS51257">
    <property type="entry name" value="PROKAR_LIPOPROTEIN"/>
    <property type="match status" value="1"/>
</dbReference>
<dbReference type="RefSeq" id="WP_110413323.1">
    <property type="nucleotide sequence ID" value="NZ_QGLK01000004.1"/>
</dbReference>
<gene>
    <name evidence="2" type="ORF">DKK74_06290</name>
</gene>
<dbReference type="SUPFAM" id="SSF53850">
    <property type="entry name" value="Periplasmic binding protein-like II"/>
    <property type="match status" value="1"/>
</dbReference>
<dbReference type="PANTHER" id="PTHR43649">
    <property type="entry name" value="ARABINOSE-BINDING PROTEIN-RELATED"/>
    <property type="match status" value="1"/>
</dbReference>
<keyword evidence="1" id="KW-0732">Signal</keyword>
<dbReference type="AlphaFoldDB" id="A0A318MQT2"/>
<feature type="signal peptide" evidence="1">
    <location>
        <begin position="1"/>
        <end position="23"/>
    </location>
</feature>
<accession>A0A318MQT2</accession>
<organism evidence="2 3">
    <name type="scientific">Bifidobacterium asteroides</name>
    <dbReference type="NCBI Taxonomy" id="1684"/>
    <lineage>
        <taxon>Bacteria</taxon>
        <taxon>Bacillati</taxon>
        <taxon>Actinomycetota</taxon>
        <taxon>Actinomycetes</taxon>
        <taxon>Bifidobacteriales</taxon>
        <taxon>Bifidobacteriaceae</taxon>
        <taxon>Bifidobacterium</taxon>
    </lineage>
</organism>
<sequence>MRVKTIGAALLTCVTVLSLGACGGSDHAGKDGKVTLNFWHISTTASGKAYQENLARKFEKKHPNVTVKVQAIQTEDYDGKLQTAMQDSSSAPDVFLSRGGQKLSDMVEAGQVMDLSDKLSKSVQSRLSDTLSVQKVQGKQYGVPVMLSPGGFFYSRDLFKQAGIEQPPANMAEFSQAVQKLKDAGIAPIALGAKDAWPAAHYWYWFALRECAPATFNSTVKTKKFEDKCWTKAGQDLDELAKTSPFNEGFLTTSAAQGANSSAGLLANHKAAMELMGSWEPMNMMDLAPNGKMDDLGFFAFPDVSGGAGDQSAMMGGSDGYACSVNAPKECVDFLDFIVNKDNQEEYYKAFSSIPAAKDARSAVDNPTLQEVLAVYAKASSMSLWLDTQFGQNVGNALNTGVVNMLSGKGGPKDIVKATDQAAQKG</sequence>
<evidence type="ECO:0000313" key="2">
    <source>
        <dbReference type="EMBL" id="PXY88274.1"/>
    </source>
</evidence>
<dbReference type="PANTHER" id="PTHR43649:SF14">
    <property type="entry name" value="BLR3389 PROTEIN"/>
    <property type="match status" value="1"/>
</dbReference>
<dbReference type="Pfam" id="PF01547">
    <property type="entry name" value="SBP_bac_1"/>
    <property type="match status" value="1"/>
</dbReference>
<name>A0A318MQT2_9BIFI</name>
<comment type="caution">
    <text evidence="2">The sequence shown here is derived from an EMBL/GenBank/DDBJ whole genome shotgun (WGS) entry which is preliminary data.</text>
</comment>
<protein>
    <submittedName>
        <fullName evidence="2">Sugar ABC transporter substrate-binding protein</fullName>
    </submittedName>
</protein>
<dbReference type="Gene3D" id="3.40.190.10">
    <property type="entry name" value="Periplasmic binding protein-like II"/>
    <property type="match status" value="2"/>
</dbReference>
<evidence type="ECO:0000256" key="1">
    <source>
        <dbReference type="SAM" id="SignalP"/>
    </source>
</evidence>
<dbReference type="EMBL" id="QGLK01000004">
    <property type="protein sequence ID" value="PXY88274.1"/>
    <property type="molecule type" value="Genomic_DNA"/>
</dbReference>
<dbReference type="Proteomes" id="UP000248128">
    <property type="component" value="Unassembled WGS sequence"/>
</dbReference>
<dbReference type="InterPro" id="IPR050490">
    <property type="entry name" value="Bact_solute-bd_prot1"/>
</dbReference>
<feature type="chain" id="PRO_5039128811" evidence="1">
    <location>
        <begin position="24"/>
        <end position="426"/>
    </location>
</feature>
<evidence type="ECO:0000313" key="3">
    <source>
        <dbReference type="Proteomes" id="UP000248128"/>
    </source>
</evidence>
<reference evidence="2 3" key="1">
    <citation type="submission" date="2018-05" db="EMBL/GenBank/DDBJ databases">
        <title>Reference genomes for bee gut microbiota database.</title>
        <authorList>
            <person name="Ellegaard K.M."/>
        </authorList>
    </citation>
    <scope>NUCLEOTIDE SEQUENCE [LARGE SCALE GENOMIC DNA]</scope>
    <source>
        <strain evidence="2 3">ESL0199</strain>
    </source>
</reference>
<proteinExistence type="predicted"/>
<dbReference type="OrthoDB" id="8317736at2"/>
<dbReference type="InterPro" id="IPR006059">
    <property type="entry name" value="SBP"/>
</dbReference>